<keyword evidence="3 5" id="KW-1133">Transmembrane helix</keyword>
<evidence type="ECO:0000256" key="5">
    <source>
        <dbReference type="SAM" id="Phobius"/>
    </source>
</evidence>
<feature type="transmembrane region" description="Helical" evidence="5">
    <location>
        <begin position="33"/>
        <end position="51"/>
    </location>
</feature>
<accession>A0A2H0KNB2</accession>
<dbReference type="PANTHER" id="PTHR16950:SF16">
    <property type="entry name" value="ZINC TRANSPORTER ZIP13"/>
    <property type="match status" value="1"/>
</dbReference>
<dbReference type="Pfam" id="PF02535">
    <property type="entry name" value="Zip"/>
    <property type="match status" value="1"/>
</dbReference>
<dbReference type="PANTHER" id="PTHR16950">
    <property type="entry name" value="ZINC TRANSPORTER SLC39A7 HISTIDINE-RICH MEMBRANE PROTEIN KE4"/>
    <property type="match status" value="1"/>
</dbReference>
<feature type="transmembrane region" description="Helical" evidence="5">
    <location>
        <begin position="6"/>
        <end position="24"/>
    </location>
</feature>
<evidence type="ECO:0000256" key="1">
    <source>
        <dbReference type="ARBA" id="ARBA00004141"/>
    </source>
</evidence>
<evidence type="ECO:0000313" key="7">
    <source>
        <dbReference type="Proteomes" id="UP000229570"/>
    </source>
</evidence>
<evidence type="ECO:0000256" key="3">
    <source>
        <dbReference type="ARBA" id="ARBA00022989"/>
    </source>
</evidence>
<gene>
    <name evidence="6" type="ORF">COV86_01335</name>
</gene>
<sequence>MLVSIITTNIIVSLISLIGGVLILKKQLLSKKVIPYLVAFAAGVMLTTVFFDMFPEALEQAEKIGNPTNIFFPAFLGIIISFFIERFVLWFHHHESTHGLKPTVFLITIGDGIHNLIDGVTITATFLTNFNLGIITTIAIAAHETPQEIADFGILINSGLKNFQALAINFLSALTAILGGIAAFYFLQNLKGGLPFLLSFSSGIFIYIAGSDLIPSLHKEHKKQKKWAQVVPFLSGIILMYILIVLLEGKH</sequence>
<evidence type="ECO:0000256" key="4">
    <source>
        <dbReference type="ARBA" id="ARBA00023136"/>
    </source>
</evidence>
<evidence type="ECO:0000313" key="6">
    <source>
        <dbReference type="EMBL" id="PIQ72742.1"/>
    </source>
</evidence>
<proteinExistence type="predicted"/>
<feature type="transmembrane region" description="Helical" evidence="5">
    <location>
        <begin position="227"/>
        <end position="247"/>
    </location>
</feature>
<comment type="subcellular location">
    <subcellularLocation>
        <location evidence="1">Membrane</location>
        <topology evidence="1">Multi-pass membrane protein</topology>
    </subcellularLocation>
</comment>
<dbReference type="Proteomes" id="UP000229570">
    <property type="component" value="Unassembled WGS sequence"/>
</dbReference>
<dbReference type="GO" id="GO:0046873">
    <property type="term" value="F:metal ion transmembrane transporter activity"/>
    <property type="evidence" value="ECO:0007669"/>
    <property type="project" value="InterPro"/>
</dbReference>
<feature type="transmembrane region" description="Helical" evidence="5">
    <location>
        <begin position="71"/>
        <end position="91"/>
    </location>
</feature>
<evidence type="ECO:0008006" key="8">
    <source>
        <dbReference type="Google" id="ProtNLM"/>
    </source>
</evidence>
<organism evidence="6 7">
    <name type="scientific">Candidatus Roizmanbacteria bacterium CG11_big_fil_rev_8_21_14_0_20_35_14</name>
    <dbReference type="NCBI Taxonomy" id="1974855"/>
    <lineage>
        <taxon>Bacteria</taxon>
        <taxon>Candidatus Roizmaniibacteriota</taxon>
    </lineage>
</organism>
<dbReference type="GO" id="GO:0016020">
    <property type="term" value="C:membrane"/>
    <property type="evidence" value="ECO:0007669"/>
    <property type="project" value="UniProtKB-SubCell"/>
</dbReference>
<reference evidence="6 7" key="1">
    <citation type="submission" date="2017-09" db="EMBL/GenBank/DDBJ databases">
        <title>Depth-based differentiation of microbial function through sediment-hosted aquifers and enrichment of novel symbionts in the deep terrestrial subsurface.</title>
        <authorList>
            <person name="Probst A.J."/>
            <person name="Ladd B."/>
            <person name="Jarett J.K."/>
            <person name="Geller-Mcgrath D.E."/>
            <person name="Sieber C.M."/>
            <person name="Emerson J.B."/>
            <person name="Anantharaman K."/>
            <person name="Thomas B.C."/>
            <person name="Malmstrom R."/>
            <person name="Stieglmeier M."/>
            <person name="Klingl A."/>
            <person name="Woyke T."/>
            <person name="Ryan C.M."/>
            <person name="Banfield J.F."/>
        </authorList>
    </citation>
    <scope>NUCLEOTIDE SEQUENCE [LARGE SCALE GENOMIC DNA]</scope>
    <source>
        <strain evidence="6">CG11_big_fil_rev_8_21_14_0_20_35_14</strain>
    </source>
</reference>
<name>A0A2H0KNB2_9BACT</name>
<comment type="caution">
    <text evidence="6">The sequence shown here is derived from an EMBL/GenBank/DDBJ whole genome shotgun (WGS) entry which is preliminary data.</text>
</comment>
<feature type="transmembrane region" description="Helical" evidence="5">
    <location>
        <begin position="166"/>
        <end position="187"/>
    </location>
</feature>
<protein>
    <recommendedName>
        <fullName evidence="8">ZIP zinc transporter</fullName>
    </recommendedName>
</protein>
<evidence type="ECO:0000256" key="2">
    <source>
        <dbReference type="ARBA" id="ARBA00022692"/>
    </source>
</evidence>
<dbReference type="EMBL" id="PCVL01000013">
    <property type="protein sequence ID" value="PIQ72742.1"/>
    <property type="molecule type" value="Genomic_DNA"/>
</dbReference>
<keyword evidence="4 5" id="KW-0472">Membrane</keyword>
<feature type="transmembrane region" description="Helical" evidence="5">
    <location>
        <begin position="193"/>
        <end position="215"/>
    </location>
</feature>
<dbReference type="AlphaFoldDB" id="A0A2H0KNB2"/>
<keyword evidence="2 5" id="KW-0812">Transmembrane</keyword>
<dbReference type="InterPro" id="IPR003689">
    <property type="entry name" value="ZIP"/>
</dbReference>